<feature type="transmembrane region" description="Helical" evidence="1">
    <location>
        <begin position="133"/>
        <end position="152"/>
    </location>
</feature>
<protein>
    <submittedName>
        <fullName evidence="2">Uncharacterized protein</fullName>
    </submittedName>
</protein>
<evidence type="ECO:0000313" key="2">
    <source>
        <dbReference type="EMBL" id="TWU38588.1"/>
    </source>
</evidence>
<proteinExistence type="predicted"/>
<keyword evidence="1" id="KW-1133">Transmembrane helix</keyword>
<feature type="transmembrane region" description="Helical" evidence="1">
    <location>
        <begin position="12"/>
        <end position="31"/>
    </location>
</feature>
<comment type="caution">
    <text evidence="2">The sequence shown here is derived from an EMBL/GenBank/DDBJ whole genome shotgun (WGS) entry which is preliminary data.</text>
</comment>
<reference evidence="2 3" key="1">
    <citation type="submission" date="2019-02" db="EMBL/GenBank/DDBJ databases">
        <title>Deep-cultivation of Planctomycetes and their phenomic and genomic characterization uncovers novel biology.</title>
        <authorList>
            <person name="Wiegand S."/>
            <person name="Jogler M."/>
            <person name="Boedeker C."/>
            <person name="Pinto D."/>
            <person name="Vollmers J."/>
            <person name="Rivas-Marin E."/>
            <person name="Kohn T."/>
            <person name="Peeters S.H."/>
            <person name="Heuer A."/>
            <person name="Rast P."/>
            <person name="Oberbeckmann S."/>
            <person name="Bunk B."/>
            <person name="Jeske O."/>
            <person name="Meyerdierks A."/>
            <person name="Storesund J.E."/>
            <person name="Kallscheuer N."/>
            <person name="Luecker S."/>
            <person name="Lage O.M."/>
            <person name="Pohl T."/>
            <person name="Merkel B.J."/>
            <person name="Hornburger P."/>
            <person name="Mueller R.-W."/>
            <person name="Bruemmer F."/>
            <person name="Labrenz M."/>
            <person name="Spormann A.M."/>
            <person name="Op Den Camp H."/>
            <person name="Overmann J."/>
            <person name="Amann R."/>
            <person name="Jetten M.S.M."/>
            <person name="Mascher T."/>
            <person name="Medema M.H."/>
            <person name="Devos D.P."/>
            <person name="Kaster A.-K."/>
            <person name="Ovreas L."/>
            <person name="Rohde M."/>
            <person name="Galperin M.Y."/>
            <person name="Jogler C."/>
        </authorList>
    </citation>
    <scope>NUCLEOTIDE SEQUENCE [LARGE SCALE GENOMIC DNA]</scope>
    <source>
        <strain evidence="2 3">Poly41</strain>
    </source>
</reference>
<feature type="transmembrane region" description="Helical" evidence="1">
    <location>
        <begin position="43"/>
        <end position="61"/>
    </location>
</feature>
<evidence type="ECO:0000256" key="1">
    <source>
        <dbReference type="SAM" id="Phobius"/>
    </source>
</evidence>
<keyword evidence="1" id="KW-0812">Transmembrane</keyword>
<dbReference type="AlphaFoldDB" id="A0A5C6DPE3"/>
<dbReference type="RefSeq" id="WP_146526985.1">
    <property type="nucleotide sequence ID" value="NZ_SJPV01000004.1"/>
</dbReference>
<gene>
    <name evidence="2" type="ORF">Poly41_30650</name>
</gene>
<sequence>MPSIPSQMISWFRILPAIIIAIGGLQGLWVLRHALPNQLNGASTALIVFYACNVAAAWLLWKKPHVGLRLTLVLQLFQVLRIQGPTLSYSLANFAGFWLLQSESGAESAFRPVSCFLFSQTTGFGSSIPIGPTYYGVNLFAIALSIGVWAMIQLQPKFITATPLSGITECQESTKPFGVKLCQRNSCF</sequence>
<name>A0A5C6DPE3_9BACT</name>
<dbReference type="Proteomes" id="UP000319143">
    <property type="component" value="Unassembled WGS sequence"/>
</dbReference>
<organism evidence="2 3">
    <name type="scientific">Novipirellula artificiosorum</name>
    <dbReference type="NCBI Taxonomy" id="2528016"/>
    <lineage>
        <taxon>Bacteria</taxon>
        <taxon>Pseudomonadati</taxon>
        <taxon>Planctomycetota</taxon>
        <taxon>Planctomycetia</taxon>
        <taxon>Pirellulales</taxon>
        <taxon>Pirellulaceae</taxon>
        <taxon>Novipirellula</taxon>
    </lineage>
</organism>
<accession>A0A5C6DPE3</accession>
<keyword evidence="1" id="KW-0472">Membrane</keyword>
<evidence type="ECO:0000313" key="3">
    <source>
        <dbReference type="Proteomes" id="UP000319143"/>
    </source>
</evidence>
<dbReference type="EMBL" id="SJPV01000004">
    <property type="protein sequence ID" value="TWU38588.1"/>
    <property type="molecule type" value="Genomic_DNA"/>
</dbReference>
<keyword evidence="3" id="KW-1185">Reference proteome</keyword>